<keyword evidence="1" id="KW-1185">Reference proteome</keyword>
<protein>
    <submittedName>
        <fullName evidence="2">Band_3_cyto domain-containing protein</fullName>
    </submittedName>
</protein>
<dbReference type="WBParaSite" id="GPLIN_000415200">
    <property type="protein sequence ID" value="GPLIN_000415200"/>
    <property type="gene ID" value="GPLIN_000415200"/>
</dbReference>
<dbReference type="Proteomes" id="UP000050741">
    <property type="component" value="Unassembled WGS sequence"/>
</dbReference>
<sequence>MAIKPSLSHSLGLFQQVWMNLGPDDVASSAEINVNPIEINVFWHIPRSARNFFQVKVGIHFIKGARVFLLWKRALKSQLQHGELVALSGTVEFGGLPLFLLKDEAGVLICKALIFGVVPRDASSFSSAL</sequence>
<evidence type="ECO:0000313" key="2">
    <source>
        <dbReference type="WBParaSite" id="GPLIN_000415200"/>
    </source>
</evidence>
<reference evidence="2" key="2">
    <citation type="submission" date="2016-06" db="UniProtKB">
        <authorList>
            <consortium name="WormBaseParasite"/>
        </authorList>
    </citation>
    <scope>IDENTIFICATION</scope>
</reference>
<dbReference type="AlphaFoldDB" id="A0A183BU66"/>
<name>A0A183BU66_GLOPA</name>
<organism evidence="1 2">
    <name type="scientific">Globodera pallida</name>
    <name type="common">Potato cyst nematode worm</name>
    <name type="synonym">Heterodera pallida</name>
    <dbReference type="NCBI Taxonomy" id="36090"/>
    <lineage>
        <taxon>Eukaryota</taxon>
        <taxon>Metazoa</taxon>
        <taxon>Ecdysozoa</taxon>
        <taxon>Nematoda</taxon>
        <taxon>Chromadorea</taxon>
        <taxon>Rhabditida</taxon>
        <taxon>Tylenchina</taxon>
        <taxon>Tylenchomorpha</taxon>
        <taxon>Tylenchoidea</taxon>
        <taxon>Heteroderidae</taxon>
        <taxon>Heteroderinae</taxon>
        <taxon>Globodera</taxon>
    </lineage>
</organism>
<accession>A0A183BU66</accession>
<proteinExistence type="predicted"/>
<reference evidence="1" key="1">
    <citation type="submission" date="2014-05" db="EMBL/GenBank/DDBJ databases">
        <title>The genome and life-stage specific transcriptomes of Globodera pallida elucidate key aspects of plant parasitism by a cyst nematode.</title>
        <authorList>
            <person name="Cotton J.A."/>
            <person name="Lilley C.J."/>
            <person name="Jones L.M."/>
            <person name="Kikuchi T."/>
            <person name="Reid A.J."/>
            <person name="Thorpe P."/>
            <person name="Tsai I.J."/>
            <person name="Beasley H."/>
            <person name="Blok V."/>
            <person name="Cock P.J.A."/>
            <person name="Van den Akker S.E."/>
            <person name="Holroyd N."/>
            <person name="Hunt M."/>
            <person name="Mantelin S."/>
            <person name="Naghra H."/>
            <person name="Pain A."/>
            <person name="Palomares-Rius J.E."/>
            <person name="Zarowiecki M."/>
            <person name="Berriman M."/>
            <person name="Jones J.T."/>
            <person name="Urwin P.E."/>
        </authorList>
    </citation>
    <scope>NUCLEOTIDE SEQUENCE [LARGE SCALE GENOMIC DNA]</scope>
    <source>
        <strain evidence="1">Lindley</strain>
    </source>
</reference>
<evidence type="ECO:0000313" key="1">
    <source>
        <dbReference type="Proteomes" id="UP000050741"/>
    </source>
</evidence>